<dbReference type="SUPFAM" id="SSF100950">
    <property type="entry name" value="NagB/RpiA/CoA transferase-like"/>
    <property type="match status" value="1"/>
</dbReference>
<keyword evidence="6" id="KW-1185">Reference proteome</keyword>
<name>A0ABM7UU70_9STRE</name>
<evidence type="ECO:0000256" key="4">
    <source>
        <dbReference type="RuleBase" id="RU361279"/>
    </source>
</evidence>
<dbReference type="InterPro" id="IPR037171">
    <property type="entry name" value="NagB/RpiA_transferase-like"/>
</dbReference>
<dbReference type="PANTHER" id="PTHR23407:SF1">
    <property type="entry name" value="5-FORMYLTETRAHYDROFOLATE CYCLO-LIGASE"/>
    <property type="match status" value="1"/>
</dbReference>
<comment type="cofactor">
    <cofactor evidence="4">
        <name>Mg(2+)</name>
        <dbReference type="ChEBI" id="CHEBI:18420"/>
    </cofactor>
</comment>
<dbReference type="InterPro" id="IPR002698">
    <property type="entry name" value="FTHF_cligase"/>
</dbReference>
<organism evidence="5 6">
    <name type="scientific">Streptococcus toyakuensis</name>
    <dbReference type="NCBI Taxonomy" id="2819619"/>
    <lineage>
        <taxon>Bacteria</taxon>
        <taxon>Bacillati</taxon>
        <taxon>Bacillota</taxon>
        <taxon>Bacilli</taxon>
        <taxon>Lactobacillales</taxon>
        <taxon>Streptococcaceae</taxon>
        <taxon>Streptococcus</taxon>
        <taxon>Streptococcus mitis group</taxon>
    </lineage>
</organism>
<keyword evidence="4" id="KW-0479">Metal-binding</keyword>
<dbReference type="Gene3D" id="3.40.50.10420">
    <property type="entry name" value="NagB/RpiA/CoA transferase-like"/>
    <property type="match status" value="1"/>
</dbReference>
<evidence type="ECO:0000256" key="2">
    <source>
        <dbReference type="ARBA" id="ARBA00022741"/>
    </source>
</evidence>
<dbReference type="EMBL" id="AP024523">
    <property type="protein sequence ID" value="BDB08342.1"/>
    <property type="molecule type" value="Genomic_DNA"/>
</dbReference>
<dbReference type="PANTHER" id="PTHR23407">
    <property type="entry name" value="ATPASE INHIBITOR/5-FORMYLTETRAHYDROFOLATE CYCLO-LIGASE"/>
    <property type="match status" value="1"/>
</dbReference>
<dbReference type="Proteomes" id="UP001060027">
    <property type="component" value="Chromosome"/>
</dbReference>
<gene>
    <name evidence="5" type="ORF">STYK_01560</name>
</gene>
<evidence type="ECO:0000256" key="3">
    <source>
        <dbReference type="ARBA" id="ARBA00022840"/>
    </source>
</evidence>
<dbReference type="InterPro" id="IPR024185">
    <property type="entry name" value="FTHF_cligase-like_sf"/>
</dbReference>
<proteinExistence type="inferred from homology"/>
<comment type="similarity">
    <text evidence="1 4">Belongs to the 5-formyltetrahydrofolate cyclo-ligase family.</text>
</comment>
<evidence type="ECO:0000256" key="1">
    <source>
        <dbReference type="ARBA" id="ARBA00010638"/>
    </source>
</evidence>
<dbReference type="NCBIfam" id="TIGR02727">
    <property type="entry name" value="MTHFS_bact"/>
    <property type="match status" value="1"/>
</dbReference>
<sequence>MLAMKAELRKKILQEMETLSQEQKQAMDRDLTERFLQHPFYQETKTIATYLSFPHEFQTQKLIEQALKDGKKVLIPKTYPKGGMDFVVYDSQQLVKTSFGLLEPQGNLEVVDASQIDLIHVPGLAFTTKGYRIGYGGGYYDRYLEHFSGHTLSTIYPCQIQDFIPENHDIPVQEVLIDEGNL</sequence>
<keyword evidence="2 4" id="KW-0547">Nucleotide-binding</keyword>
<dbReference type="EC" id="6.3.3.2" evidence="4"/>
<accession>A0ABM7UU70</accession>
<keyword evidence="4" id="KW-0460">Magnesium</keyword>
<reference evidence="5" key="1">
    <citation type="journal article" date="2022" name="J Glob Antimicrob Resist">
        <title>Identification and characterisation of a novel multidrug-resistant streptococcus, Streptococcus toyakuensis sp. nov., from a blood sample.</title>
        <authorList>
            <person name="Wajima T."/>
            <person name="Hagimoto A."/>
            <person name="Tanaka E."/>
            <person name="Kawamura Y."/>
            <person name="Nakaminami H."/>
        </authorList>
    </citation>
    <scope>NUCLEOTIDE SEQUENCE</scope>
    <source>
        <strain evidence="5">TP1632</strain>
    </source>
</reference>
<protein>
    <recommendedName>
        <fullName evidence="4">5-formyltetrahydrofolate cyclo-ligase</fullName>
        <ecNumber evidence="4">6.3.3.2</ecNumber>
    </recommendedName>
</protein>
<comment type="catalytic activity">
    <reaction evidence="4">
        <text>(6S)-5-formyl-5,6,7,8-tetrahydrofolate + ATP = (6R)-5,10-methenyltetrahydrofolate + ADP + phosphate</text>
        <dbReference type="Rhea" id="RHEA:10488"/>
        <dbReference type="ChEBI" id="CHEBI:30616"/>
        <dbReference type="ChEBI" id="CHEBI:43474"/>
        <dbReference type="ChEBI" id="CHEBI:57455"/>
        <dbReference type="ChEBI" id="CHEBI:57457"/>
        <dbReference type="ChEBI" id="CHEBI:456216"/>
        <dbReference type="EC" id="6.3.3.2"/>
    </reaction>
</comment>
<dbReference type="Pfam" id="PF01812">
    <property type="entry name" value="5-FTHF_cyc-lig"/>
    <property type="match status" value="1"/>
</dbReference>
<keyword evidence="3 4" id="KW-0067">ATP-binding</keyword>
<dbReference type="PIRSF" id="PIRSF006806">
    <property type="entry name" value="FTHF_cligase"/>
    <property type="match status" value="1"/>
</dbReference>
<evidence type="ECO:0000313" key="5">
    <source>
        <dbReference type="EMBL" id="BDB08342.1"/>
    </source>
</evidence>
<evidence type="ECO:0000313" key="6">
    <source>
        <dbReference type="Proteomes" id="UP001060027"/>
    </source>
</evidence>